<feature type="region of interest" description="Disordered" evidence="1">
    <location>
        <begin position="173"/>
        <end position="254"/>
    </location>
</feature>
<feature type="compositionally biased region" description="Acidic residues" evidence="1">
    <location>
        <begin position="226"/>
        <end position="254"/>
    </location>
</feature>
<proteinExistence type="predicted"/>
<gene>
    <name evidence="3" type="ORF">FBUS_08239</name>
</gene>
<dbReference type="InterPro" id="IPR009057">
    <property type="entry name" value="Homeodomain-like_sf"/>
</dbReference>
<comment type="caution">
    <text evidence="3">The sequence shown here is derived from an EMBL/GenBank/DDBJ whole genome shotgun (WGS) entry which is preliminary data.</text>
</comment>
<protein>
    <submittedName>
        <fullName evidence="3">Chromatin complexes subunit BAP18</fullName>
    </submittedName>
</protein>
<feature type="compositionally biased region" description="Basic and acidic residues" evidence="1">
    <location>
        <begin position="135"/>
        <end position="148"/>
    </location>
</feature>
<name>A0A8E0VF15_9TREM</name>
<feature type="domain" description="SANT" evidence="2">
    <location>
        <begin position="41"/>
        <end position="83"/>
    </location>
</feature>
<dbReference type="OrthoDB" id="10021571at2759"/>
<dbReference type="InterPro" id="IPR017884">
    <property type="entry name" value="SANT_dom"/>
</dbReference>
<accession>A0A8E0VF15</accession>
<evidence type="ECO:0000259" key="2">
    <source>
        <dbReference type="PROSITE" id="PS51293"/>
    </source>
</evidence>
<evidence type="ECO:0000313" key="3">
    <source>
        <dbReference type="EMBL" id="KAA0184137.1"/>
    </source>
</evidence>
<dbReference type="Gene3D" id="1.20.58.1880">
    <property type="match status" value="1"/>
</dbReference>
<dbReference type="PANTHER" id="PTHR21397">
    <property type="entry name" value="CHROMATIN COMPLEXES SUBUNIT BAP18-RELATED"/>
    <property type="match status" value="1"/>
</dbReference>
<sequence>MANSSRVAEIFQQASVAFGRLAQLTIDLKLAQVQKMNDEQKENMKWTSTEVGQLKEAVARFGNDLGKIAEVIETKTLAQIKEKVKGKSLREAGLCEVDPLEFPQTKDEQVPASESPVTSQRPRLNEFLDISSFADAERDKGDGERPALLDHPSANDIKNDGAFFKRQVRPIQLSPGSSCAASTNLKPGNESLKTAISRPVSVLPKPSLRFGPKPTGSDLSPSKYDDCEDSDDGEDPDEYEDFDDDDDPSAEDAE</sequence>
<feature type="region of interest" description="Disordered" evidence="1">
    <location>
        <begin position="103"/>
        <end position="161"/>
    </location>
</feature>
<dbReference type="AlphaFoldDB" id="A0A8E0VF15"/>
<dbReference type="SUPFAM" id="SSF46689">
    <property type="entry name" value="Homeodomain-like"/>
    <property type="match status" value="1"/>
</dbReference>
<dbReference type="Pfam" id="PF00249">
    <property type="entry name" value="Myb_DNA-binding"/>
    <property type="match status" value="1"/>
</dbReference>
<evidence type="ECO:0000313" key="4">
    <source>
        <dbReference type="Proteomes" id="UP000728185"/>
    </source>
</evidence>
<dbReference type="Proteomes" id="UP000728185">
    <property type="component" value="Unassembled WGS sequence"/>
</dbReference>
<dbReference type="GO" id="GO:0016589">
    <property type="term" value="C:NURF complex"/>
    <property type="evidence" value="ECO:0007669"/>
    <property type="project" value="TreeGrafter"/>
</dbReference>
<feature type="compositionally biased region" description="Polar residues" evidence="1">
    <location>
        <begin position="174"/>
        <end position="194"/>
    </location>
</feature>
<dbReference type="EMBL" id="LUCM01011323">
    <property type="protein sequence ID" value="KAA0184137.1"/>
    <property type="molecule type" value="Genomic_DNA"/>
</dbReference>
<dbReference type="PROSITE" id="PS51293">
    <property type="entry name" value="SANT"/>
    <property type="match status" value="1"/>
</dbReference>
<reference evidence="3" key="1">
    <citation type="submission" date="2019-05" db="EMBL/GenBank/DDBJ databases">
        <title>Annotation for the trematode Fasciolopsis buski.</title>
        <authorList>
            <person name="Choi Y.-J."/>
        </authorList>
    </citation>
    <scope>NUCLEOTIDE SEQUENCE</scope>
    <source>
        <strain evidence="3">HT</strain>
        <tissue evidence="3">Whole worm</tissue>
    </source>
</reference>
<keyword evidence="4" id="KW-1185">Reference proteome</keyword>
<dbReference type="CDD" id="cd00167">
    <property type="entry name" value="SANT"/>
    <property type="match status" value="1"/>
</dbReference>
<dbReference type="PANTHER" id="PTHR21397:SF2">
    <property type="entry name" value="CHROMATIN COMPLEXES SUBUNIT BAP18"/>
    <property type="match status" value="1"/>
</dbReference>
<evidence type="ECO:0000256" key="1">
    <source>
        <dbReference type="SAM" id="MobiDB-lite"/>
    </source>
</evidence>
<dbReference type="GO" id="GO:0071339">
    <property type="term" value="C:MLL1 complex"/>
    <property type="evidence" value="ECO:0007669"/>
    <property type="project" value="TreeGrafter"/>
</dbReference>
<organism evidence="3 4">
    <name type="scientific">Fasciolopsis buskii</name>
    <dbReference type="NCBI Taxonomy" id="27845"/>
    <lineage>
        <taxon>Eukaryota</taxon>
        <taxon>Metazoa</taxon>
        <taxon>Spiralia</taxon>
        <taxon>Lophotrochozoa</taxon>
        <taxon>Platyhelminthes</taxon>
        <taxon>Trematoda</taxon>
        <taxon>Digenea</taxon>
        <taxon>Plagiorchiida</taxon>
        <taxon>Echinostomata</taxon>
        <taxon>Echinostomatoidea</taxon>
        <taxon>Fasciolidae</taxon>
        <taxon>Fasciolopsis</taxon>
    </lineage>
</organism>
<dbReference type="InterPro" id="IPR001005">
    <property type="entry name" value="SANT/Myb"/>
</dbReference>